<sequence>MPRYALLRHECPSEYKPSHWDLMLEVGGVLATWELRELPAAWANALHLNVIEAGAPGNVTRLPDHRLDYLDYEGPVTGGRGSVSRISGGSFQILESTPDTLTGVLSGETLSGEFKLTRVADSDFWNLDV</sequence>
<name>A0A5B9QBL4_9BACT</name>
<dbReference type="Proteomes" id="UP000323917">
    <property type="component" value="Chromosome"/>
</dbReference>
<gene>
    <name evidence="2" type="ORF">Pr1d_21900</name>
</gene>
<dbReference type="RefSeq" id="WP_148073482.1">
    <property type="nucleotide sequence ID" value="NZ_CP042913.1"/>
</dbReference>
<keyword evidence="3" id="KW-1185">Reference proteome</keyword>
<feature type="domain" description="DNA ligase D 3'-phosphoesterase" evidence="1">
    <location>
        <begin position="18"/>
        <end position="118"/>
    </location>
</feature>
<proteinExistence type="predicted"/>
<dbReference type="InterPro" id="IPR014144">
    <property type="entry name" value="LigD_PE_domain"/>
</dbReference>
<evidence type="ECO:0000259" key="1">
    <source>
        <dbReference type="Pfam" id="PF13298"/>
    </source>
</evidence>
<evidence type="ECO:0000313" key="3">
    <source>
        <dbReference type="Proteomes" id="UP000323917"/>
    </source>
</evidence>
<dbReference type="Pfam" id="PF13298">
    <property type="entry name" value="LigD_N"/>
    <property type="match status" value="1"/>
</dbReference>
<reference evidence="2 3" key="1">
    <citation type="submission" date="2019-08" db="EMBL/GenBank/DDBJ databases">
        <title>Deep-cultivation of Planctomycetes and their phenomic and genomic characterization uncovers novel biology.</title>
        <authorList>
            <person name="Wiegand S."/>
            <person name="Jogler M."/>
            <person name="Boedeker C."/>
            <person name="Pinto D."/>
            <person name="Vollmers J."/>
            <person name="Rivas-Marin E."/>
            <person name="Kohn T."/>
            <person name="Peeters S.H."/>
            <person name="Heuer A."/>
            <person name="Rast P."/>
            <person name="Oberbeckmann S."/>
            <person name="Bunk B."/>
            <person name="Jeske O."/>
            <person name="Meyerdierks A."/>
            <person name="Storesund J.E."/>
            <person name="Kallscheuer N."/>
            <person name="Luecker S."/>
            <person name="Lage O.M."/>
            <person name="Pohl T."/>
            <person name="Merkel B.J."/>
            <person name="Hornburger P."/>
            <person name="Mueller R.-W."/>
            <person name="Bruemmer F."/>
            <person name="Labrenz M."/>
            <person name="Spormann A.M."/>
            <person name="Op den Camp H."/>
            <person name="Overmann J."/>
            <person name="Amann R."/>
            <person name="Jetten M.S.M."/>
            <person name="Mascher T."/>
            <person name="Medema M.H."/>
            <person name="Devos D.P."/>
            <person name="Kaster A.-K."/>
            <person name="Ovreas L."/>
            <person name="Rohde M."/>
            <person name="Galperin M.Y."/>
            <person name="Jogler C."/>
        </authorList>
    </citation>
    <scope>NUCLEOTIDE SEQUENCE [LARGE SCALE GENOMIC DNA]</scope>
    <source>
        <strain evidence="2 3">Pr1d</strain>
    </source>
</reference>
<protein>
    <recommendedName>
        <fullName evidence="1">DNA ligase D 3'-phosphoesterase domain-containing protein</fullName>
    </recommendedName>
</protein>
<dbReference type="EMBL" id="CP042913">
    <property type="protein sequence ID" value="QEG34902.1"/>
    <property type="molecule type" value="Genomic_DNA"/>
</dbReference>
<dbReference type="OrthoDB" id="288736at2"/>
<dbReference type="AlphaFoldDB" id="A0A5B9QBL4"/>
<dbReference type="KEGG" id="bgok:Pr1d_21900"/>
<organism evidence="2 3">
    <name type="scientific">Bythopirellula goksoeyrii</name>
    <dbReference type="NCBI Taxonomy" id="1400387"/>
    <lineage>
        <taxon>Bacteria</taxon>
        <taxon>Pseudomonadati</taxon>
        <taxon>Planctomycetota</taxon>
        <taxon>Planctomycetia</taxon>
        <taxon>Pirellulales</taxon>
        <taxon>Lacipirellulaceae</taxon>
        <taxon>Bythopirellula</taxon>
    </lineage>
</organism>
<accession>A0A5B9QBL4</accession>
<evidence type="ECO:0000313" key="2">
    <source>
        <dbReference type="EMBL" id="QEG34902.1"/>
    </source>
</evidence>